<proteinExistence type="predicted"/>
<name>A0ABW3J579_9FLAO</name>
<accession>A0ABW3J579</accession>
<dbReference type="Gene3D" id="2.60.40.740">
    <property type="match status" value="1"/>
</dbReference>
<dbReference type="RefSeq" id="WP_379757998.1">
    <property type="nucleotide sequence ID" value="NZ_JBHSYB010000028.1"/>
</dbReference>
<keyword evidence="1" id="KW-0472">Membrane</keyword>
<evidence type="ECO:0000313" key="2">
    <source>
        <dbReference type="EMBL" id="MFD0985256.1"/>
    </source>
</evidence>
<dbReference type="Proteomes" id="UP001597051">
    <property type="component" value="Unassembled WGS sequence"/>
</dbReference>
<comment type="caution">
    <text evidence="2">The sequence shown here is derived from an EMBL/GenBank/DDBJ whole genome shotgun (WGS) entry which is preliminary data.</text>
</comment>
<evidence type="ECO:0000256" key="1">
    <source>
        <dbReference type="SAM" id="Phobius"/>
    </source>
</evidence>
<evidence type="ECO:0000313" key="3">
    <source>
        <dbReference type="Proteomes" id="UP001597051"/>
    </source>
</evidence>
<feature type="transmembrane region" description="Helical" evidence="1">
    <location>
        <begin position="176"/>
        <end position="196"/>
    </location>
</feature>
<gene>
    <name evidence="2" type="ORF">ACFQ0S_12300</name>
</gene>
<protein>
    <recommendedName>
        <fullName evidence="4">Ig-like domain-containing protein</fullName>
    </recommendedName>
</protein>
<reference evidence="3" key="1">
    <citation type="journal article" date="2019" name="Int. J. Syst. Evol. Microbiol.">
        <title>The Global Catalogue of Microorganisms (GCM) 10K type strain sequencing project: providing services to taxonomists for standard genome sequencing and annotation.</title>
        <authorList>
            <consortium name="The Broad Institute Genomics Platform"/>
            <consortium name="The Broad Institute Genome Sequencing Center for Infectious Disease"/>
            <person name="Wu L."/>
            <person name="Ma J."/>
        </authorList>
    </citation>
    <scope>NUCLEOTIDE SEQUENCE [LARGE SCALE GENOMIC DNA]</scope>
    <source>
        <strain evidence="3">CECT 7649</strain>
    </source>
</reference>
<keyword evidence="1" id="KW-1133">Transmembrane helix</keyword>
<dbReference type="EMBL" id="JBHTIZ010000045">
    <property type="protein sequence ID" value="MFD0985256.1"/>
    <property type="molecule type" value="Genomic_DNA"/>
</dbReference>
<keyword evidence="3" id="KW-1185">Reference proteome</keyword>
<keyword evidence="1" id="KW-0812">Transmembrane</keyword>
<sequence length="527" mass="56691">MKKHSLLLFAVITTVFLNSCSKEDTKVNEPTTSAFTVYKNPIGDANADALQAQNTDSKGTLNFYGAFDSENNPSEIRTLTYQKANSDTIVNLIMDPLTNRLASSYFSVKGVKSPVVLKFDYIEGVSNAYNLSYYNYNWENKTSELLYAARVETNNGVASSNPFFANRGGGNDGFKLIAQSLTIGFVTVKIIVPIVSGLITASAAVIAAAVAAPLVTMAAVGAVLYFLTPEVGAAELDYTPSSSTPPSKTPIINPVSATSNPTQNLQISSCVNTNMTFRASMDFEGSILISEVAKGQAPYTYMVTSGFQQSQVFPNKYKDGSYVIGIKDANGCLSFMLVSLKREMDCSLSTLAVTTNTTGNSATAIVTGGQSPYTYIWSNGSTTATATNLIDGTYNVTVKDAQGCSITSSVVIKISCYLNEEDIIGNWTWTLYSDKDCSTAVIENSKIVTQDYELRADKSVWRLGLNQQESDAINGDTGWSSWSINCDGTLWMCSGREYGFYFGRLNLSGNEGACNGAVGGYSKVVKN</sequence>
<feature type="transmembrane region" description="Helical" evidence="1">
    <location>
        <begin position="203"/>
        <end position="227"/>
    </location>
</feature>
<evidence type="ECO:0008006" key="4">
    <source>
        <dbReference type="Google" id="ProtNLM"/>
    </source>
</evidence>
<organism evidence="2 3">
    <name type="scientific">Flavobacterium myungsuense</name>
    <dbReference type="NCBI Taxonomy" id="651823"/>
    <lineage>
        <taxon>Bacteria</taxon>
        <taxon>Pseudomonadati</taxon>
        <taxon>Bacteroidota</taxon>
        <taxon>Flavobacteriia</taxon>
        <taxon>Flavobacteriales</taxon>
        <taxon>Flavobacteriaceae</taxon>
        <taxon>Flavobacterium</taxon>
    </lineage>
</organism>